<gene>
    <name evidence="3" type="ORF">TASIC1_0001093300</name>
</gene>
<reference evidence="3 4" key="1">
    <citation type="submission" date="2020-07" db="EMBL/GenBank/DDBJ databases">
        <title>Trichoderma asperellum IC-1 whole genome shotgun sequence.</title>
        <authorList>
            <person name="Kanamasa S."/>
            <person name="Takahashi H."/>
        </authorList>
    </citation>
    <scope>NUCLEOTIDE SEQUENCE [LARGE SCALE GENOMIC DNA]</scope>
    <source>
        <strain evidence="3 4">IC-1</strain>
    </source>
</reference>
<name>A0A6V8QJX6_TRIAP</name>
<feature type="compositionally biased region" description="Polar residues" evidence="1">
    <location>
        <begin position="90"/>
        <end position="101"/>
    </location>
</feature>
<proteinExistence type="predicted"/>
<evidence type="ECO:0000313" key="4">
    <source>
        <dbReference type="Proteomes" id="UP000517252"/>
    </source>
</evidence>
<organism evidence="3 4">
    <name type="scientific">Trichoderma asperellum</name>
    <name type="common">Filamentous fungus</name>
    <dbReference type="NCBI Taxonomy" id="101201"/>
    <lineage>
        <taxon>Eukaryota</taxon>
        <taxon>Fungi</taxon>
        <taxon>Dikarya</taxon>
        <taxon>Ascomycota</taxon>
        <taxon>Pezizomycotina</taxon>
        <taxon>Sordariomycetes</taxon>
        <taxon>Hypocreomycetidae</taxon>
        <taxon>Hypocreales</taxon>
        <taxon>Hypocreaceae</taxon>
        <taxon>Trichoderma</taxon>
    </lineage>
</organism>
<keyword evidence="2" id="KW-0472">Membrane</keyword>
<keyword evidence="2" id="KW-1133">Transmembrane helix</keyword>
<feature type="compositionally biased region" description="Polar residues" evidence="1">
    <location>
        <begin position="172"/>
        <end position="194"/>
    </location>
</feature>
<feature type="compositionally biased region" description="Polar residues" evidence="1">
    <location>
        <begin position="126"/>
        <end position="136"/>
    </location>
</feature>
<protein>
    <submittedName>
        <fullName evidence="3">Uncharacterized protein</fullName>
    </submittedName>
</protein>
<dbReference type="Proteomes" id="UP000517252">
    <property type="component" value="Unassembled WGS sequence"/>
</dbReference>
<feature type="compositionally biased region" description="Basic and acidic residues" evidence="1">
    <location>
        <begin position="137"/>
        <end position="151"/>
    </location>
</feature>
<dbReference type="AlphaFoldDB" id="A0A6V8QJX6"/>
<dbReference type="EMBL" id="BLZH01000001">
    <property type="protein sequence ID" value="GFP52781.1"/>
    <property type="molecule type" value="Genomic_DNA"/>
</dbReference>
<feature type="region of interest" description="Disordered" evidence="1">
    <location>
        <begin position="84"/>
        <end position="208"/>
    </location>
</feature>
<feature type="transmembrane region" description="Helical" evidence="2">
    <location>
        <begin position="43"/>
        <end position="63"/>
    </location>
</feature>
<evidence type="ECO:0000256" key="1">
    <source>
        <dbReference type="SAM" id="MobiDB-lite"/>
    </source>
</evidence>
<dbReference type="OrthoDB" id="4845755at2759"/>
<keyword evidence="2" id="KW-0812">Transmembrane</keyword>
<evidence type="ECO:0000313" key="3">
    <source>
        <dbReference type="EMBL" id="GFP52781.1"/>
    </source>
</evidence>
<accession>A0A6V8QJX6</accession>
<evidence type="ECO:0000256" key="2">
    <source>
        <dbReference type="SAM" id="Phobius"/>
    </source>
</evidence>
<feature type="compositionally biased region" description="Basic and acidic residues" evidence="1">
    <location>
        <begin position="158"/>
        <end position="171"/>
    </location>
</feature>
<comment type="caution">
    <text evidence="3">The sequence shown here is derived from an EMBL/GenBank/DDBJ whole genome shotgun (WGS) entry which is preliminary data.</text>
</comment>
<sequence length="208" mass="23150">MAYPAELYDSDLNIAHPALLKSQQQFIKSTYSLLPGLSLGRHLFTLPLLCTVILLQLAISAVVKHGLFRSSNIEPRIALLERERPMAKTKPTSLDGRSQKLSKPAWKPKEQPGPSLRPASPPKQNPWRQRQASVTSDQEKPAKPLELKVEEFPVLNTPEKDEKEERQEKAADTTSSEKPNLPESSGVSRLSTPTRLILEEAADQAAKM</sequence>